<proteinExistence type="inferred from homology"/>
<comment type="similarity">
    <text evidence="4">In the N-terminal section; belongs to the DHBP synthase family.</text>
</comment>
<organism evidence="10 11">
    <name type="scientific">Gordonia terrae</name>
    <dbReference type="NCBI Taxonomy" id="2055"/>
    <lineage>
        <taxon>Bacteria</taxon>
        <taxon>Bacillati</taxon>
        <taxon>Actinomycetota</taxon>
        <taxon>Actinomycetes</taxon>
        <taxon>Mycobacteriales</taxon>
        <taxon>Gordoniaceae</taxon>
        <taxon>Gordonia</taxon>
    </lineage>
</organism>
<dbReference type="GO" id="GO:0005829">
    <property type="term" value="C:cytosol"/>
    <property type="evidence" value="ECO:0007669"/>
    <property type="project" value="TreeGrafter"/>
</dbReference>
<accession>A0A2I1R412</accession>
<dbReference type="SUPFAM" id="SSF142695">
    <property type="entry name" value="RibA-like"/>
    <property type="match status" value="1"/>
</dbReference>
<keyword evidence="6" id="KW-0686">Riboflavin biosynthesis</keyword>
<evidence type="ECO:0000256" key="2">
    <source>
        <dbReference type="ARBA" id="ARBA00002284"/>
    </source>
</evidence>
<dbReference type="InterPro" id="IPR032677">
    <property type="entry name" value="GTP_cyclohydro_II"/>
</dbReference>
<name>A0A2I1R412_9ACTN</name>
<dbReference type="SUPFAM" id="SSF55821">
    <property type="entry name" value="YrdC/RibB"/>
    <property type="match status" value="1"/>
</dbReference>
<protein>
    <recommendedName>
        <fullName evidence="5">3,4-dihydroxy-2-butanone-4-phosphate synthase</fullName>
        <ecNumber evidence="5">4.1.99.12</ecNumber>
    </recommendedName>
</protein>
<sequence length="374" mass="39051">MKPHFDSPMTPPRRLRVRRAVEALAAGDSVVVIDDRDAAHTHGYLVVAAERASAENVAFMVRHTSGFLCVALPGGECDRLDLPPMQGVDDSVPTELSACVTVDAIDGVTTGISANDRARTARLLADGDSTPTDFTRPGHVVPVRCASGGFVERDSVTEAAAHLVGTAGRRRAALFATLVGDGVRGSDLPHRAELEAFATAHSLRSVSISDVRDLYFSTGTLVERTTSAHLASNLIANYRQTGSSATYLAVVTGSVASAPGVLVHVHRDGTDSHSSSPSDAQERLALAESAIAAAGCGVIIYGRAIDDTTGSASAAPAIVAAIAQDVGLTSVRLVDRDNEIERALRSRGIPVEFSELSSPNGSSGRWEEHLDIGA</sequence>
<dbReference type="EMBL" id="PKJC01000020">
    <property type="protein sequence ID" value="PKZ63829.1"/>
    <property type="molecule type" value="Genomic_DNA"/>
</dbReference>
<dbReference type="PANTHER" id="PTHR21327">
    <property type="entry name" value="GTP CYCLOHYDROLASE II-RELATED"/>
    <property type="match status" value="1"/>
</dbReference>
<dbReference type="InterPro" id="IPR017945">
    <property type="entry name" value="DHBP_synth_RibB-like_a/b_dom"/>
</dbReference>
<gene>
    <name evidence="10" type="ORF">CYJ73_19990</name>
</gene>
<evidence type="ECO:0000256" key="6">
    <source>
        <dbReference type="ARBA" id="ARBA00022619"/>
    </source>
</evidence>
<evidence type="ECO:0000313" key="11">
    <source>
        <dbReference type="Proteomes" id="UP000234662"/>
    </source>
</evidence>
<comment type="caution">
    <text evidence="10">The sequence shown here is derived from an EMBL/GenBank/DDBJ whole genome shotgun (WGS) entry which is preliminary data.</text>
</comment>
<dbReference type="EC" id="4.1.99.12" evidence="5"/>
<evidence type="ECO:0000256" key="1">
    <source>
        <dbReference type="ARBA" id="ARBA00000141"/>
    </source>
</evidence>
<evidence type="ECO:0000256" key="7">
    <source>
        <dbReference type="ARBA" id="ARBA00022723"/>
    </source>
</evidence>
<dbReference type="AlphaFoldDB" id="A0A2I1R412"/>
<comment type="function">
    <text evidence="2">Catalyzes the conversion of D-ribulose 5-phosphate to formate and 3,4-dihydroxy-2-butanone 4-phosphate.</text>
</comment>
<dbReference type="Gene3D" id="3.90.870.10">
    <property type="entry name" value="DHBP synthase"/>
    <property type="match status" value="1"/>
</dbReference>
<dbReference type="Gene3D" id="3.40.50.10990">
    <property type="entry name" value="GTP cyclohydrolase II"/>
    <property type="match status" value="1"/>
</dbReference>
<dbReference type="GO" id="GO:0009231">
    <property type="term" value="P:riboflavin biosynthetic process"/>
    <property type="evidence" value="ECO:0007669"/>
    <property type="project" value="UniProtKB-UniPathway"/>
</dbReference>
<dbReference type="Proteomes" id="UP000234662">
    <property type="component" value="Unassembled WGS sequence"/>
</dbReference>
<keyword evidence="10" id="KW-0378">Hydrolase</keyword>
<evidence type="ECO:0000256" key="3">
    <source>
        <dbReference type="ARBA" id="ARBA00004904"/>
    </source>
</evidence>
<dbReference type="GO" id="GO:0008686">
    <property type="term" value="F:3,4-dihydroxy-2-butanone-4-phosphate synthase activity"/>
    <property type="evidence" value="ECO:0007669"/>
    <property type="project" value="UniProtKB-EC"/>
</dbReference>
<evidence type="ECO:0000256" key="8">
    <source>
        <dbReference type="SAM" id="MobiDB-lite"/>
    </source>
</evidence>
<dbReference type="Pfam" id="PF00925">
    <property type="entry name" value="GTP_cyclohydro2"/>
    <property type="match status" value="1"/>
</dbReference>
<dbReference type="InterPro" id="IPR036144">
    <property type="entry name" value="RibA-like_sf"/>
</dbReference>
<keyword evidence="7" id="KW-0479">Metal-binding</keyword>
<dbReference type="GO" id="GO:0003935">
    <property type="term" value="F:GTP cyclohydrolase II activity"/>
    <property type="evidence" value="ECO:0007669"/>
    <property type="project" value="TreeGrafter"/>
</dbReference>
<evidence type="ECO:0000256" key="4">
    <source>
        <dbReference type="ARBA" id="ARBA00005520"/>
    </source>
</evidence>
<reference evidence="10 11" key="1">
    <citation type="submission" date="2017-12" db="EMBL/GenBank/DDBJ databases">
        <title>Phylogenetic diversity of female urinary microbiome.</title>
        <authorList>
            <person name="Thomas-White K."/>
            <person name="Wolfe A.J."/>
        </authorList>
    </citation>
    <scope>NUCLEOTIDE SEQUENCE [LARGE SCALE GENOMIC DNA]</scope>
    <source>
        <strain evidence="10 11">UMB0777</strain>
    </source>
</reference>
<dbReference type="UniPathway" id="UPA00275">
    <property type="reaction ID" value="UER00399"/>
</dbReference>
<evidence type="ECO:0000256" key="5">
    <source>
        <dbReference type="ARBA" id="ARBA00012153"/>
    </source>
</evidence>
<evidence type="ECO:0000259" key="9">
    <source>
        <dbReference type="Pfam" id="PF00925"/>
    </source>
</evidence>
<comment type="catalytic activity">
    <reaction evidence="1">
        <text>D-ribulose 5-phosphate = (2S)-2-hydroxy-3-oxobutyl phosphate + formate + H(+)</text>
        <dbReference type="Rhea" id="RHEA:18457"/>
        <dbReference type="ChEBI" id="CHEBI:15378"/>
        <dbReference type="ChEBI" id="CHEBI:15740"/>
        <dbReference type="ChEBI" id="CHEBI:58121"/>
        <dbReference type="ChEBI" id="CHEBI:58830"/>
        <dbReference type="EC" id="4.1.99.12"/>
    </reaction>
</comment>
<feature type="compositionally biased region" description="Basic and acidic residues" evidence="8">
    <location>
        <begin position="365"/>
        <end position="374"/>
    </location>
</feature>
<dbReference type="GO" id="GO:0046872">
    <property type="term" value="F:metal ion binding"/>
    <property type="evidence" value="ECO:0007669"/>
    <property type="project" value="UniProtKB-KW"/>
</dbReference>
<dbReference type="Pfam" id="PF00926">
    <property type="entry name" value="DHBP_synthase"/>
    <property type="match status" value="1"/>
</dbReference>
<dbReference type="PANTHER" id="PTHR21327:SF18">
    <property type="entry name" value="3,4-DIHYDROXY-2-BUTANONE 4-PHOSPHATE SYNTHASE"/>
    <property type="match status" value="1"/>
</dbReference>
<dbReference type="InterPro" id="IPR000422">
    <property type="entry name" value="DHBP_synthase_RibB"/>
</dbReference>
<feature type="region of interest" description="Disordered" evidence="8">
    <location>
        <begin position="355"/>
        <end position="374"/>
    </location>
</feature>
<feature type="domain" description="GTP cyclohydrolase II" evidence="9">
    <location>
        <begin position="235"/>
        <end position="332"/>
    </location>
</feature>
<evidence type="ECO:0000313" key="10">
    <source>
        <dbReference type="EMBL" id="PKZ63829.1"/>
    </source>
</evidence>
<comment type="pathway">
    <text evidence="3">Cofactor biosynthesis; riboflavin biosynthesis; 2-hydroxy-3-oxobutyl phosphate from D-ribulose 5-phosphate: step 1/1.</text>
</comment>